<dbReference type="AlphaFoldDB" id="A0A6A5WVI3"/>
<keyword evidence="2" id="KW-1185">Reference proteome</keyword>
<dbReference type="EMBL" id="ML977564">
    <property type="protein sequence ID" value="KAF2005138.1"/>
    <property type="molecule type" value="Genomic_DNA"/>
</dbReference>
<dbReference type="PANTHER" id="PTHR42354">
    <property type="entry name" value="C2H2-TYPE DOMAIN-CONTAINING PROTEIN"/>
    <property type="match status" value="1"/>
</dbReference>
<gene>
    <name evidence="1" type="ORF">P154DRAFT_560081</name>
</gene>
<evidence type="ECO:0000313" key="1">
    <source>
        <dbReference type="EMBL" id="KAF2005138.1"/>
    </source>
</evidence>
<name>A0A6A5WVI3_9PLEO</name>
<dbReference type="OrthoDB" id="3724701at2759"/>
<protein>
    <recommendedName>
        <fullName evidence="3">C2H2-type domain-containing protein</fullName>
    </recommendedName>
</protein>
<evidence type="ECO:0008006" key="3">
    <source>
        <dbReference type="Google" id="ProtNLM"/>
    </source>
</evidence>
<evidence type="ECO:0000313" key="2">
    <source>
        <dbReference type="Proteomes" id="UP000799779"/>
    </source>
</evidence>
<reference evidence="1" key="1">
    <citation type="journal article" date="2020" name="Stud. Mycol.">
        <title>101 Dothideomycetes genomes: a test case for predicting lifestyles and emergence of pathogens.</title>
        <authorList>
            <person name="Haridas S."/>
            <person name="Albert R."/>
            <person name="Binder M."/>
            <person name="Bloem J."/>
            <person name="Labutti K."/>
            <person name="Salamov A."/>
            <person name="Andreopoulos B."/>
            <person name="Baker S."/>
            <person name="Barry K."/>
            <person name="Bills G."/>
            <person name="Bluhm B."/>
            <person name="Cannon C."/>
            <person name="Castanera R."/>
            <person name="Culley D."/>
            <person name="Daum C."/>
            <person name="Ezra D."/>
            <person name="Gonzalez J."/>
            <person name="Henrissat B."/>
            <person name="Kuo A."/>
            <person name="Liang C."/>
            <person name="Lipzen A."/>
            <person name="Lutzoni F."/>
            <person name="Magnuson J."/>
            <person name="Mondo S."/>
            <person name="Nolan M."/>
            <person name="Ohm R."/>
            <person name="Pangilinan J."/>
            <person name="Park H.-J."/>
            <person name="Ramirez L."/>
            <person name="Alfaro M."/>
            <person name="Sun H."/>
            <person name="Tritt A."/>
            <person name="Yoshinaga Y."/>
            <person name="Zwiers L.-H."/>
            <person name="Turgeon B."/>
            <person name="Goodwin S."/>
            <person name="Spatafora J."/>
            <person name="Crous P."/>
            <person name="Grigoriev I."/>
        </authorList>
    </citation>
    <scope>NUCLEOTIDE SEQUENCE</scope>
    <source>
        <strain evidence="1">CBS 123094</strain>
    </source>
</reference>
<sequence>MADSWEKAHYTSLTLWDIDREFQQCNEAYEQWSARNQRKRSRWECLGVKHQDDAIGRALSLGRRVQEIVDLGIDVFGTKFERGDSICHAILASQLLRIHHEISVPLLDYALARGPTILPTSEILMAAKGIRRTVLQALQDQYERLRTPTITPFLPPPRFSVNLCPYALQLKKDRKSKFPTKKLHPNDPHDDREICPYCNAHISITPHSGLPNYRRLLFQSHTICGPNNRSTFTCTTCYKAFDDSYGFLDHIFQKEIRSERSCLKRWSSQVNLNQIFLSLESSPEVVTKCLKNCLRRELTRIRAVNKARVDEGAERAVKAKEMERMLRRGREGEGCVRRDSGKAF</sequence>
<dbReference type="Proteomes" id="UP000799779">
    <property type="component" value="Unassembled WGS sequence"/>
</dbReference>
<proteinExistence type="predicted"/>
<organism evidence="1 2">
    <name type="scientific">Amniculicola lignicola CBS 123094</name>
    <dbReference type="NCBI Taxonomy" id="1392246"/>
    <lineage>
        <taxon>Eukaryota</taxon>
        <taxon>Fungi</taxon>
        <taxon>Dikarya</taxon>
        <taxon>Ascomycota</taxon>
        <taxon>Pezizomycotina</taxon>
        <taxon>Dothideomycetes</taxon>
        <taxon>Pleosporomycetidae</taxon>
        <taxon>Pleosporales</taxon>
        <taxon>Amniculicolaceae</taxon>
        <taxon>Amniculicola</taxon>
    </lineage>
</organism>
<dbReference type="PANTHER" id="PTHR42354:SF1">
    <property type="entry name" value="C2H2-TYPE DOMAIN-CONTAINING PROTEIN"/>
    <property type="match status" value="1"/>
</dbReference>
<accession>A0A6A5WVI3</accession>